<accession>A0A6J4MAG2</accession>
<name>A0A6J4MAG2_9CYAN</name>
<gene>
    <name evidence="2" type="ORF">AVDCRST_MAG84-3050</name>
</gene>
<organism evidence="2">
    <name type="scientific">uncultured Microcoleus sp</name>
    <dbReference type="NCBI Taxonomy" id="259945"/>
    <lineage>
        <taxon>Bacteria</taxon>
        <taxon>Bacillati</taxon>
        <taxon>Cyanobacteriota</taxon>
        <taxon>Cyanophyceae</taxon>
        <taxon>Oscillatoriophycideae</taxon>
        <taxon>Oscillatoriales</taxon>
        <taxon>Microcoleaceae</taxon>
        <taxon>Microcoleus</taxon>
        <taxon>environmental samples</taxon>
    </lineage>
</organism>
<evidence type="ECO:0000256" key="1">
    <source>
        <dbReference type="SAM" id="MobiDB-lite"/>
    </source>
</evidence>
<feature type="compositionally biased region" description="Basic and acidic residues" evidence="1">
    <location>
        <begin position="1"/>
        <end position="19"/>
    </location>
</feature>
<dbReference type="AlphaFoldDB" id="A0A6J4MAG2"/>
<feature type="region of interest" description="Disordered" evidence="1">
    <location>
        <begin position="1"/>
        <end position="45"/>
    </location>
</feature>
<sequence>MGIELTKKTQTDGNLEMKKIRNSNKYFRGKSHQQKPKDGRENLRQ</sequence>
<feature type="compositionally biased region" description="Basic and acidic residues" evidence="1">
    <location>
        <begin position="35"/>
        <end position="45"/>
    </location>
</feature>
<reference evidence="2" key="1">
    <citation type="submission" date="2020-02" db="EMBL/GenBank/DDBJ databases">
        <authorList>
            <person name="Meier V. D."/>
        </authorList>
    </citation>
    <scope>NUCLEOTIDE SEQUENCE</scope>
    <source>
        <strain evidence="2">AVDCRST_MAG84</strain>
    </source>
</reference>
<proteinExistence type="predicted"/>
<evidence type="ECO:0000313" key="2">
    <source>
        <dbReference type="EMBL" id="CAA9354492.1"/>
    </source>
</evidence>
<dbReference type="EMBL" id="CADCTZ010000583">
    <property type="protein sequence ID" value="CAA9354492.1"/>
    <property type="molecule type" value="Genomic_DNA"/>
</dbReference>
<protein>
    <submittedName>
        <fullName evidence="2">Uncharacterized protein</fullName>
    </submittedName>
</protein>